<dbReference type="GO" id="GO:0004527">
    <property type="term" value="F:exonuclease activity"/>
    <property type="evidence" value="ECO:0007669"/>
    <property type="project" value="UniProtKB-KW"/>
</dbReference>
<dbReference type="InterPro" id="IPR029052">
    <property type="entry name" value="Metallo-depent_PP-like"/>
</dbReference>
<feature type="domain" description="Nuclease SbcCD subunit D C-terminal" evidence="9">
    <location>
        <begin position="277"/>
        <end position="365"/>
    </location>
</feature>
<organism evidence="10 11">
    <name type="scientific">Amnibacterium soli</name>
    <dbReference type="NCBI Taxonomy" id="1282736"/>
    <lineage>
        <taxon>Bacteria</taxon>
        <taxon>Bacillati</taxon>
        <taxon>Actinomycetota</taxon>
        <taxon>Actinomycetes</taxon>
        <taxon>Micrococcales</taxon>
        <taxon>Microbacteriaceae</taxon>
        <taxon>Amnibacterium</taxon>
    </lineage>
</organism>
<evidence type="ECO:0000256" key="1">
    <source>
        <dbReference type="ARBA" id="ARBA00010555"/>
    </source>
</evidence>
<keyword evidence="4 7" id="KW-0540">Nuclease</keyword>
<reference evidence="11" key="1">
    <citation type="journal article" date="2019" name="Int. J. Syst. Evol. Microbiol.">
        <title>The Global Catalogue of Microorganisms (GCM) 10K type strain sequencing project: providing services to taxonomists for standard genome sequencing and annotation.</title>
        <authorList>
            <consortium name="The Broad Institute Genomics Platform"/>
            <consortium name="The Broad Institute Genome Sequencing Center for Infectious Disease"/>
            <person name="Wu L."/>
            <person name="Ma J."/>
        </authorList>
    </citation>
    <scope>NUCLEOTIDE SEQUENCE [LARGE SCALE GENOMIC DNA]</scope>
    <source>
        <strain evidence="11">JCM 19015</strain>
    </source>
</reference>
<comment type="subunit">
    <text evidence="2 7">Heterodimer of SbcC and SbcD.</text>
</comment>
<evidence type="ECO:0000256" key="6">
    <source>
        <dbReference type="ARBA" id="ARBA00022839"/>
    </source>
</evidence>
<dbReference type="Gene3D" id="3.60.21.10">
    <property type="match status" value="1"/>
</dbReference>
<dbReference type="CDD" id="cd00840">
    <property type="entry name" value="MPP_Mre11_N"/>
    <property type="match status" value="1"/>
</dbReference>
<dbReference type="NCBIfam" id="TIGR00619">
    <property type="entry name" value="sbcd"/>
    <property type="match status" value="1"/>
</dbReference>
<dbReference type="InterPro" id="IPR026843">
    <property type="entry name" value="SbcD_C"/>
</dbReference>
<evidence type="ECO:0000256" key="7">
    <source>
        <dbReference type="RuleBase" id="RU363069"/>
    </source>
</evidence>
<dbReference type="InterPro" id="IPR004593">
    <property type="entry name" value="SbcD"/>
</dbReference>
<dbReference type="PANTHER" id="PTHR30337:SF0">
    <property type="entry name" value="NUCLEASE SBCCD SUBUNIT D"/>
    <property type="match status" value="1"/>
</dbReference>
<feature type="domain" description="Calcineurin-like phosphoesterase" evidence="8">
    <location>
        <begin position="11"/>
        <end position="101"/>
    </location>
</feature>
<evidence type="ECO:0000256" key="4">
    <source>
        <dbReference type="ARBA" id="ARBA00022722"/>
    </source>
</evidence>
<dbReference type="Proteomes" id="UP001500121">
    <property type="component" value="Unassembled WGS sequence"/>
</dbReference>
<evidence type="ECO:0000313" key="11">
    <source>
        <dbReference type="Proteomes" id="UP001500121"/>
    </source>
</evidence>
<evidence type="ECO:0000313" key="10">
    <source>
        <dbReference type="EMBL" id="GAA4738463.1"/>
    </source>
</evidence>
<sequence>MSDRPVTVRGMRLLHTSDWHIGRTFHGSSTLDALRGVLLELAAAVRREHVDVVLVAGDVFDSATPAAAAFELFEEAVLAIRAAGATVVMTSGNHDSAARLGHQAPFAAAGGVHVVTRAEALETPVRLEDEHGAVDVFGIPYLEPLIVGGRTHAEALQAAMDRVRTAVAARGNRAVVLAHCFASAGVVPQAAGGERDITAGGLDVVPAAVFDGTEEAPIAYAALGHLHSRMRLAEHVRYAGAPLHYSFGETSPLRGAWLVDLDANGLGQVAWLDLPVPRRLSEITGALADLLADPALADREQDWIQAVLTDPVRQQDAMAKLRQRFPFVARLEHRPEGVRPADARSYGERTAGLPDAQLIAGFLEHVRAGAGPSDAESSLVAEVLTAVQAAERAA</sequence>
<dbReference type="SUPFAM" id="SSF56300">
    <property type="entry name" value="Metallo-dependent phosphatases"/>
    <property type="match status" value="1"/>
</dbReference>
<dbReference type="InterPro" id="IPR004843">
    <property type="entry name" value="Calcineurin-like_PHP"/>
</dbReference>
<keyword evidence="11" id="KW-1185">Reference proteome</keyword>
<keyword evidence="7" id="KW-0233">DNA recombination</keyword>
<evidence type="ECO:0000259" key="8">
    <source>
        <dbReference type="Pfam" id="PF00149"/>
    </source>
</evidence>
<name>A0ABP8YW52_9MICO</name>
<dbReference type="Pfam" id="PF12320">
    <property type="entry name" value="SbcD_C"/>
    <property type="match status" value="1"/>
</dbReference>
<evidence type="ECO:0000256" key="5">
    <source>
        <dbReference type="ARBA" id="ARBA00022801"/>
    </source>
</evidence>
<dbReference type="Pfam" id="PF00149">
    <property type="entry name" value="Metallophos"/>
    <property type="match status" value="1"/>
</dbReference>
<dbReference type="InterPro" id="IPR050535">
    <property type="entry name" value="DNA_Repair-Maintenance_Comp"/>
</dbReference>
<proteinExistence type="inferred from homology"/>
<dbReference type="EMBL" id="BAABLP010000001">
    <property type="protein sequence ID" value="GAA4738463.1"/>
    <property type="molecule type" value="Genomic_DNA"/>
</dbReference>
<evidence type="ECO:0000259" key="9">
    <source>
        <dbReference type="Pfam" id="PF12320"/>
    </source>
</evidence>
<gene>
    <name evidence="7" type="primary">sbcD</name>
    <name evidence="10" type="ORF">GCM10025783_06350</name>
</gene>
<keyword evidence="7" id="KW-0255">Endonuclease</keyword>
<accession>A0ABP8YW52</accession>
<keyword evidence="6 7" id="KW-0269">Exonuclease</keyword>
<keyword evidence="5 7" id="KW-0378">Hydrolase</keyword>
<protein>
    <recommendedName>
        <fullName evidence="3 7">Nuclease SbcCD subunit D</fullName>
    </recommendedName>
</protein>
<evidence type="ECO:0000256" key="3">
    <source>
        <dbReference type="ARBA" id="ARBA00013365"/>
    </source>
</evidence>
<dbReference type="InterPro" id="IPR041796">
    <property type="entry name" value="Mre11_N"/>
</dbReference>
<evidence type="ECO:0000256" key="2">
    <source>
        <dbReference type="ARBA" id="ARBA00011322"/>
    </source>
</evidence>
<comment type="caution">
    <text evidence="10">The sequence shown here is derived from an EMBL/GenBank/DDBJ whole genome shotgun (WGS) entry which is preliminary data.</text>
</comment>
<dbReference type="PANTHER" id="PTHR30337">
    <property type="entry name" value="COMPONENT OF ATP-DEPENDENT DSDNA EXONUCLEASE"/>
    <property type="match status" value="1"/>
</dbReference>
<keyword evidence="7" id="KW-0235">DNA replication</keyword>
<comment type="function">
    <text evidence="7">SbcCD cleaves DNA hairpin structures. These structures can inhibit DNA replication and are intermediates in certain DNA recombination reactions. The complex acts as a 3'-&gt;5' double strand exonuclease that can open hairpins. It also has a 5' single-strand endonuclease activity.</text>
</comment>
<comment type="similarity">
    <text evidence="1 7">Belongs to the SbcD family.</text>
</comment>